<proteinExistence type="predicted"/>
<accession>A0A1H7IY03</accession>
<reference evidence="1 2" key="1">
    <citation type="submission" date="2016-10" db="EMBL/GenBank/DDBJ databases">
        <authorList>
            <person name="de Groot N.N."/>
        </authorList>
    </citation>
    <scope>NUCLEOTIDE SEQUENCE [LARGE SCALE GENOMIC DNA]</scope>
    <source>
        <strain evidence="1 2">DSM 14858</strain>
    </source>
</reference>
<evidence type="ECO:0000313" key="1">
    <source>
        <dbReference type="EMBL" id="SEK66550.1"/>
    </source>
</evidence>
<dbReference type="EMBL" id="FNZQ01000001">
    <property type="protein sequence ID" value="SEK66550.1"/>
    <property type="molecule type" value="Genomic_DNA"/>
</dbReference>
<protein>
    <submittedName>
        <fullName evidence="1">Uncharacterized protein</fullName>
    </submittedName>
</protein>
<keyword evidence="2" id="KW-1185">Reference proteome</keyword>
<name>A0A1H7IY03_9RHOB</name>
<dbReference type="Proteomes" id="UP000199283">
    <property type="component" value="Unassembled WGS sequence"/>
</dbReference>
<evidence type="ECO:0000313" key="2">
    <source>
        <dbReference type="Proteomes" id="UP000199283"/>
    </source>
</evidence>
<gene>
    <name evidence="1" type="ORF">SAMN04488526_1190</name>
</gene>
<dbReference type="AlphaFoldDB" id="A0A1H7IY03"/>
<organism evidence="1 2">
    <name type="scientific">Jannaschia helgolandensis</name>
    <dbReference type="NCBI Taxonomy" id="188906"/>
    <lineage>
        <taxon>Bacteria</taxon>
        <taxon>Pseudomonadati</taxon>
        <taxon>Pseudomonadota</taxon>
        <taxon>Alphaproteobacteria</taxon>
        <taxon>Rhodobacterales</taxon>
        <taxon>Roseobacteraceae</taxon>
        <taxon>Jannaschia</taxon>
    </lineage>
</organism>
<sequence length="75" mass="8180">MPGPISLEVRQAGSSPRLSRGVVDIVPAEPDITLKELATALSETERVQVKLSSLHRALGRALGHRRGYERSGIRH</sequence>